<evidence type="ECO:0000256" key="2">
    <source>
        <dbReference type="PROSITE-ProRule" id="PRU00708"/>
    </source>
</evidence>
<feature type="repeat" description="PPR" evidence="2">
    <location>
        <begin position="69"/>
        <end position="103"/>
    </location>
</feature>
<dbReference type="InterPro" id="IPR002885">
    <property type="entry name" value="PPR_rpt"/>
</dbReference>
<dbReference type="GO" id="GO:0016787">
    <property type="term" value="F:hydrolase activity"/>
    <property type="evidence" value="ECO:0007669"/>
    <property type="project" value="UniProtKB-KW"/>
</dbReference>
<dbReference type="PANTHER" id="PTHR47926">
    <property type="entry name" value="PENTATRICOPEPTIDE REPEAT-CONTAINING PROTEIN"/>
    <property type="match status" value="1"/>
</dbReference>
<sequence>MSLLSRLFTTLTESSSLASSSLIAATQKTHARILKSGAPIERQQLVQRYCDADAFRYACQLFDEVPNWDLFSSTAIISSFSRRNRHRDAIFLFSLTLRRNLRPNQFTFGAVLPSVTALHDLAAGKQLHSSLLKMGLQSDVFAGSSLLDHYAKLGNLEETRRAFDEICEPNVVSYTALLFGYLKNSLSGEALRIFCRMPEKTVVSWNAMISGFNQMGLIEECIKLFVEMNREGIFPNIFTFPSVLSAAADIPAIAIGRSFHAFIIKVLPKLNVYVGNSLIIFYSKCGCLQDGLLVFENLDEKNIVSWNAVIYGYAQNGNGEAAIKFFKRMKSNGLKPNGFSILGLLFGCSHSGLVDEGLEYFKRFVEEEPGLVMPEHCASVVDLLSRSGRIAEAEKFLNELPFDPGIGFWKSALGGCQIHSKRDFAVVFARRILELDPEEASSFVLLSNVQSSAGNWQDVARVRTKMEDKSMKRVPGSSWIEVQGKIHDFFNGDRRHSQADEIYFVLGVLHHS</sequence>
<dbReference type="InterPro" id="IPR046848">
    <property type="entry name" value="E_motif"/>
</dbReference>
<evidence type="ECO:0000313" key="3">
    <source>
        <dbReference type="EMBL" id="PKA48534.1"/>
    </source>
</evidence>
<organism evidence="3 4">
    <name type="scientific">Apostasia shenzhenica</name>
    <dbReference type="NCBI Taxonomy" id="1088818"/>
    <lineage>
        <taxon>Eukaryota</taxon>
        <taxon>Viridiplantae</taxon>
        <taxon>Streptophyta</taxon>
        <taxon>Embryophyta</taxon>
        <taxon>Tracheophyta</taxon>
        <taxon>Spermatophyta</taxon>
        <taxon>Magnoliopsida</taxon>
        <taxon>Liliopsida</taxon>
        <taxon>Asparagales</taxon>
        <taxon>Orchidaceae</taxon>
        <taxon>Apostasioideae</taxon>
        <taxon>Apostasia</taxon>
    </lineage>
</organism>
<gene>
    <name evidence="3" type="primary">PCMP-E102</name>
    <name evidence="3" type="ORF">AXF42_Ash017433</name>
</gene>
<feature type="repeat" description="PPR" evidence="2">
    <location>
        <begin position="201"/>
        <end position="235"/>
    </location>
</feature>
<dbReference type="FunFam" id="1.25.40.10:FF:000158">
    <property type="entry name" value="pentatricopeptide repeat-containing protein At2g33680"/>
    <property type="match status" value="1"/>
</dbReference>
<dbReference type="AlphaFoldDB" id="A0A2H9ZZ35"/>
<dbReference type="EMBL" id="KZ452313">
    <property type="protein sequence ID" value="PKA48534.1"/>
    <property type="molecule type" value="Genomic_DNA"/>
</dbReference>
<dbReference type="Gene3D" id="1.25.40.10">
    <property type="entry name" value="Tetratricopeptide repeat domain"/>
    <property type="match status" value="3"/>
</dbReference>
<dbReference type="Pfam" id="PF13041">
    <property type="entry name" value="PPR_2"/>
    <property type="match status" value="2"/>
</dbReference>
<accession>A0A2H9ZZ35</accession>
<dbReference type="GO" id="GO:0099402">
    <property type="term" value="P:plant organ development"/>
    <property type="evidence" value="ECO:0007669"/>
    <property type="project" value="UniProtKB-ARBA"/>
</dbReference>
<feature type="repeat" description="PPR" evidence="2">
    <location>
        <begin position="302"/>
        <end position="336"/>
    </location>
</feature>
<proteinExistence type="predicted"/>
<protein>
    <submittedName>
        <fullName evidence="3">Pentatricopeptide repeat-containing protein</fullName>
        <ecNumber evidence="3">3.6.4.12</ecNumber>
    </submittedName>
</protein>
<keyword evidence="4" id="KW-1185">Reference proteome</keyword>
<keyword evidence="1" id="KW-0677">Repeat</keyword>
<dbReference type="PANTHER" id="PTHR47926:SF357">
    <property type="entry name" value="PENTATRICOPEPTIDE REPEAT-CONTAINING PROTEIN"/>
    <property type="match status" value="1"/>
</dbReference>
<dbReference type="InterPro" id="IPR046960">
    <property type="entry name" value="PPR_At4g14850-like_plant"/>
</dbReference>
<dbReference type="Pfam" id="PF01535">
    <property type="entry name" value="PPR"/>
    <property type="match status" value="1"/>
</dbReference>
<dbReference type="Proteomes" id="UP000236161">
    <property type="component" value="Unassembled WGS sequence"/>
</dbReference>
<keyword evidence="3" id="KW-0378">Hydrolase</keyword>
<dbReference type="Pfam" id="PF20431">
    <property type="entry name" value="E_motif"/>
    <property type="match status" value="1"/>
</dbReference>
<dbReference type="PROSITE" id="PS51375">
    <property type="entry name" value="PPR"/>
    <property type="match status" value="4"/>
</dbReference>
<dbReference type="GO" id="GO:0003678">
    <property type="term" value="F:DNA helicase activity"/>
    <property type="evidence" value="ECO:0007669"/>
    <property type="project" value="UniProtKB-EC"/>
</dbReference>
<name>A0A2H9ZZ35_9ASPA</name>
<dbReference type="GO" id="GO:0009451">
    <property type="term" value="P:RNA modification"/>
    <property type="evidence" value="ECO:0007669"/>
    <property type="project" value="InterPro"/>
</dbReference>
<feature type="repeat" description="PPR" evidence="2">
    <location>
        <begin position="170"/>
        <end position="200"/>
    </location>
</feature>
<reference evidence="3 4" key="1">
    <citation type="journal article" date="2017" name="Nature">
        <title>The Apostasia genome and the evolution of orchids.</title>
        <authorList>
            <person name="Zhang G.Q."/>
            <person name="Liu K.W."/>
            <person name="Li Z."/>
            <person name="Lohaus R."/>
            <person name="Hsiao Y.Y."/>
            <person name="Niu S.C."/>
            <person name="Wang J.Y."/>
            <person name="Lin Y.C."/>
            <person name="Xu Q."/>
            <person name="Chen L.J."/>
            <person name="Yoshida K."/>
            <person name="Fujiwara S."/>
            <person name="Wang Z.W."/>
            <person name="Zhang Y.Q."/>
            <person name="Mitsuda N."/>
            <person name="Wang M."/>
            <person name="Liu G.H."/>
            <person name="Pecoraro L."/>
            <person name="Huang H.X."/>
            <person name="Xiao X.J."/>
            <person name="Lin M."/>
            <person name="Wu X.Y."/>
            <person name="Wu W.L."/>
            <person name="Chen Y.Y."/>
            <person name="Chang S.B."/>
            <person name="Sakamoto S."/>
            <person name="Ohme-Takagi M."/>
            <person name="Yagi M."/>
            <person name="Zeng S.J."/>
            <person name="Shen C.Y."/>
            <person name="Yeh C.M."/>
            <person name="Luo Y.B."/>
            <person name="Tsai W.C."/>
            <person name="Van de Peer Y."/>
            <person name="Liu Z.J."/>
        </authorList>
    </citation>
    <scope>NUCLEOTIDE SEQUENCE [LARGE SCALE GENOMIC DNA]</scope>
    <source>
        <strain evidence="4">cv. Shenzhen</strain>
        <tissue evidence="3">Stem</tissue>
    </source>
</reference>
<evidence type="ECO:0000256" key="1">
    <source>
        <dbReference type="ARBA" id="ARBA00022737"/>
    </source>
</evidence>
<dbReference type="InterPro" id="IPR011990">
    <property type="entry name" value="TPR-like_helical_dom_sf"/>
</dbReference>
<dbReference type="GO" id="GO:0003723">
    <property type="term" value="F:RNA binding"/>
    <property type="evidence" value="ECO:0007669"/>
    <property type="project" value="InterPro"/>
</dbReference>
<dbReference type="EC" id="3.6.4.12" evidence="3"/>
<dbReference type="NCBIfam" id="TIGR00756">
    <property type="entry name" value="PPR"/>
    <property type="match status" value="2"/>
</dbReference>
<evidence type="ECO:0000313" key="4">
    <source>
        <dbReference type="Proteomes" id="UP000236161"/>
    </source>
</evidence>
<dbReference type="OrthoDB" id="185373at2759"/>